<sequence>MKLRVVVLALALSQYVEGWSRDMPGGMKIGIGGKTYGFTTDLCPGGIFFKKPMDLDFMCTHGYFLRRSNGCRMHGNDIVSGSQYVCTDHIKKSVQAFISLTNPGSALEHTIAFFDDADNLENFRRYTYSTALEGQYQEDAGSDPMGMIVSNPAPTPLISIGNLCYKGKSSSGAAYIVKLPKDLKDGESNGFFVKKCSDRSIQFPWSKAHHYHFTQGYSSQLEFKNEITATLPAETFLELGPEPSHYEIWNGLAYCLQGNQMEGKEGKLTMNGISPSISSLKPLCHSHKGHSRKSRAAPPHMEILEGTALARIARANGRKEGTEGAPGKGRRAKGGVQGRAAGGEADDKPKGDMELHKNKDSSESEETAEPPESALLGCVMSCNGQAMNKIPPMFAARQFSMG</sequence>
<feature type="compositionally biased region" description="Basic and acidic residues" evidence="1">
    <location>
        <begin position="345"/>
        <end position="362"/>
    </location>
</feature>
<comment type="caution">
    <text evidence="3">The sequence shown here is derived from an EMBL/GenBank/DDBJ whole genome shotgun (WGS) entry which is preliminary data.</text>
</comment>
<gene>
    <name evidence="3" type="ORF">AFUS01_LOCUS47486</name>
</gene>
<name>A0A8J2LSY9_9HEXA</name>
<dbReference type="EMBL" id="CAJVCH010571783">
    <property type="protein sequence ID" value="CAG7838519.1"/>
    <property type="molecule type" value="Genomic_DNA"/>
</dbReference>
<keyword evidence="2" id="KW-0732">Signal</keyword>
<evidence type="ECO:0000313" key="3">
    <source>
        <dbReference type="EMBL" id="CAG7838519.1"/>
    </source>
</evidence>
<dbReference type="AlphaFoldDB" id="A0A8J2LSY9"/>
<evidence type="ECO:0000256" key="2">
    <source>
        <dbReference type="SAM" id="SignalP"/>
    </source>
</evidence>
<feature type="chain" id="PRO_5035273980" evidence="2">
    <location>
        <begin position="19"/>
        <end position="402"/>
    </location>
</feature>
<protein>
    <submittedName>
        <fullName evidence="3">Uncharacterized protein</fullName>
    </submittedName>
</protein>
<evidence type="ECO:0000256" key="1">
    <source>
        <dbReference type="SAM" id="MobiDB-lite"/>
    </source>
</evidence>
<reference evidence="3" key="1">
    <citation type="submission" date="2021-06" db="EMBL/GenBank/DDBJ databases">
        <authorList>
            <person name="Hodson N. C."/>
            <person name="Mongue J. A."/>
            <person name="Jaron S. K."/>
        </authorList>
    </citation>
    <scope>NUCLEOTIDE SEQUENCE</scope>
</reference>
<feature type="region of interest" description="Disordered" evidence="1">
    <location>
        <begin position="316"/>
        <end position="372"/>
    </location>
</feature>
<proteinExistence type="predicted"/>
<organism evidence="3 4">
    <name type="scientific">Allacma fusca</name>
    <dbReference type="NCBI Taxonomy" id="39272"/>
    <lineage>
        <taxon>Eukaryota</taxon>
        <taxon>Metazoa</taxon>
        <taxon>Ecdysozoa</taxon>
        <taxon>Arthropoda</taxon>
        <taxon>Hexapoda</taxon>
        <taxon>Collembola</taxon>
        <taxon>Symphypleona</taxon>
        <taxon>Sminthuridae</taxon>
        <taxon>Allacma</taxon>
    </lineage>
</organism>
<dbReference type="OrthoDB" id="8296054at2759"/>
<accession>A0A8J2LSY9</accession>
<keyword evidence="4" id="KW-1185">Reference proteome</keyword>
<evidence type="ECO:0000313" key="4">
    <source>
        <dbReference type="Proteomes" id="UP000708208"/>
    </source>
</evidence>
<dbReference type="Proteomes" id="UP000708208">
    <property type="component" value="Unassembled WGS sequence"/>
</dbReference>
<feature type="signal peptide" evidence="2">
    <location>
        <begin position="1"/>
        <end position="18"/>
    </location>
</feature>